<accession>X1BA36</accession>
<comment type="caution">
    <text evidence="1">The sequence shown here is derived from an EMBL/GenBank/DDBJ whole genome shotgun (WGS) entry which is preliminary data.</text>
</comment>
<name>X1BA36_9ZZZZ</name>
<dbReference type="AlphaFoldDB" id="X1BA36"/>
<dbReference type="EMBL" id="BART01013530">
    <property type="protein sequence ID" value="GAG78142.1"/>
    <property type="molecule type" value="Genomic_DNA"/>
</dbReference>
<organism evidence="1">
    <name type="scientific">marine sediment metagenome</name>
    <dbReference type="NCBI Taxonomy" id="412755"/>
    <lineage>
        <taxon>unclassified sequences</taxon>
        <taxon>metagenomes</taxon>
        <taxon>ecological metagenomes</taxon>
    </lineage>
</organism>
<gene>
    <name evidence="1" type="ORF">S01H4_27611</name>
</gene>
<proteinExistence type="predicted"/>
<evidence type="ECO:0000313" key="1">
    <source>
        <dbReference type="EMBL" id="GAG78142.1"/>
    </source>
</evidence>
<protein>
    <submittedName>
        <fullName evidence="1">Uncharacterized protein</fullName>
    </submittedName>
</protein>
<reference evidence="1" key="1">
    <citation type="journal article" date="2014" name="Front. Microbiol.">
        <title>High frequency of phylogenetically diverse reductive dehalogenase-homologous genes in deep subseafloor sedimentary metagenomes.</title>
        <authorList>
            <person name="Kawai M."/>
            <person name="Futagami T."/>
            <person name="Toyoda A."/>
            <person name="Takaki Y."/>
            <person name="Nishi S."/>
            <person name="Hori S."/>
            <person name="Arai W."/>
            <person name="Tsubouchi T."/>
            <person name="Morono Y."/>
            <person name="Uchiyama I."/>
            <person name="Ito T."/>
            <person name="Fujiyama A."/>
            <person name="Inagaki F."/>
            <person name="Takami H."/>
        </authorList>
    </citation>
    <scope>NUCLEOTIDE SEQUENCE</scope>
    <source>
        <strain evidence="1">Expedition CK06-06</strain>
    </source>
</reference>
<sequence>MPLTRIDKIITEVNIIQKKGGGMEVLNEQDLDWLTKAENRLARMRKREAFHIQGFSLVSEDLTGTILKIHSIRQWLQSRFELPVDKDINEYGP</sequence>